<evidence type="ECO:0000256" key="5">
    <source>
        <dbReference type="ARBA" id="ARBA00022989"/>
    </source>
</evidence>
<evidence type="ECO:0000256" key="6">
    <source>
        <dbReference type="ARBA" id="ARBA00023136"/>
    </source>
</evidence>
<evidence type="ECO:0000313" key="9">
    <source>
        <dbReference type="EMBL" id="NBL65543.1"/>
    </source>
</evidence>
<accession>A0ABW9Z9H5</accession>
<dbReference type="InterPro" id="IPR035973">
    <property type="entry name" value="Cyt_c_oxidase_su3-like_sf"/>
</dbReference>
<feature type="domain" description="Heme-copper oxidase subunit III family profile" evidence="8">
    <location>
        <begin position="31"/>
        <end position="341"/>
    </location>
</feature>
<dbReference type="InterPro" id="IPR000298">
    <property type="entry name" value="Cyt_c_oxidase-like_su3"/>
</dbReference>
<dbReference type="EMBL" id="JAABLM010000011">
    <property type="protein sequence ID" value="NBL65543.1"/>
    <property type="molecule type" value="Genomic_DNA"/>
</dbReference>
<evidence type="ECO:0000256" key="1">
    <source>
        <dbReference type="ARBA" id="ARBA00004651"/>
    </source>
</evidence>
<keyword evidence="10" id="KW-1185">Reference proteome</keyword>
<dbReference type="RefSeq" id="WP_166537363.1">
    <property type="nucleotide sequence ID" value="NZ_JAABLM010000011.1"/>
</dbReference>
<organism evidence="9 10">
    <name type="scientific">Flavobacterium ichthyis</name>
    <dbReference type="NCBI Taxonomy" id="2698827"/>
    <lineage>
        <taxon>Bacteria</taxon>
        <taxon>Pseudomonadati</taxon>
        <taxon>Bacteroidota</taxon>
        <taxon>Flavobacteriia</taxon>
        <taxon>Flavobacteriales</taxon>
        <taxon>Flavobacteriaceae</taxon>
        <taxon>Flavobacterium</taxon>
    </lineage>
</organism>
<feature type="transmembrane region" description="Helical" evidence="7">
    <location>
        <begin position="322"/>
        <end position="340"/>
    </location>
</feature>
<dbReference type="InterPro" id="IPR024791">
    <property type="entry name" value="Cyt_c/ubiquinol_Oxase_su3"/>
</dbReference>
<name>A0ABW9Z9H5_9FLAO</name>
<reference evidence="10" key="1">
    <citation type="submission" date="2020-01" db="EMBL/GenBank/DDBJ databases">
        <title>Sphingomonas sp. strain CSW-10.</title>
        <authorList>
            <person name="Chen W.-M."/>
        </authorList>
    </citation>
    <scope>NUCLEOTIDE SEQUENCE [LARGE SCALE GENOMIC DNA]</scope>
    <source>
        <strain evidence="10">NST-5</strain>
    </source>
</reference>
<dbReference type="Gene3D" id="1.20.120.80">
    <property type="entry name" value="Cytochrome c oxidase, subunit III, four-helix bundle"/>
    <property type="match status" value="2"/>
</dbReference>
<comment type="similarity">
    <text evidence="2">Belongs to the cytochrome c oxidase subunit 3 family.</text>
</comment>
<proteinExistence type="inferred from homology"/>
<keyword evidence="4 7" id="KW-0812">Transmembrane</keyword>
<gene>
    <name evidence="9" type="ORF">GV828_10055</name>
</gene>
<feature type="transmembrane region" description="Helical" evidence="7">
    <location>
        <begin position="277"/>
        <end position="301"/>
    </location>
</feature>
<feature type="transmembrane region" description="Helical" evidence="7">
    <location>
        <begin position="29"/>
        <end position="51"/>
    </location>
</feature>
<evidence type="ECO:0000259" key="8">
    <source>
        <dbReference type="PROSITE" id="PS50253"/>
    </source>
</evidence>
<evidence type="ECO:0000256" key="3">
    <source>
        <dbReference type="ARBA" id="ARBA00022475"/>
    </source>
</evidence>
<evidence type="ECO:0000313" key="10">
    <source>
        <dbReference type="Proteomes" id="UP000798602"/>
    </source>
</evidence>
<dbReference type="SUPFAM" id="SSF81452">
    <property type="entry name" value="Cytochrome c oxidase subunit III-like"/>
    <property type="match status" value="2"/>
</dbReference>
<dbReference type="Proteomes" id="UP000798602">
    <property type="component" value="Unassembled WGS sequence"/>
</dbReference>
<dbReference type="PROSITE" id="PS50253">
    <property type="entry name" value="COX3"/>
    <property type="match status" value="1"/>
</dbReference>
<comment type="caution">
    <text evidence="9">The sequence shown here is derived from an EMBL/GenBank/DDBJ whole genome shotgun (WGS) entry which is preliminary data.</text>
</comment>
<keyword evidence="3" id="KW-1003">Cell membrane</keyword>
<keyword evidence="6 7" id="KW-0472">Membrane</keyword>
<dbReference type="PANTHER" id="PTHR11403:SF2">
    <property type="entry name" value="CYTOCHROME BO(3) UBIQUINOL OXIDASE SUBUNIT 3"/>
    <property type="match status" value="1"/>
</dbReference>
<dbReference type="PANTHER" id="PTHR11403">
    <property type="entry name" value="CYTOCHROME C OXIDASE SUBUNIT III"/>
    <property type="match status" value="1"/>
</dbReference>
<feature type="transmembrane region" description="Helical" evidence="7">
    <location>
        <begin position="80"/>
        <end position="100"/>
    </location>
</feature>
<feature type="transmembrane region" description="Helical" evidence="7">
    <location>
        <begin position="112"/>
        <end position="132"/>
    </location>
</feature>
<protein>
    <submittedName>
        <fullName evidence="9">Cytochrome oxidase subunit III</fullName>
    </submittedName>
</protein>
<dbReference type="Pfam" id="PF00510">
    <property type="entry name" value="COX3"/>
    <property type="match status" value="1"/>
</dbReference>
<keyword evidence="5 7" id="KW-1133">Transmembrane helix</keyword>
<evidence type="ECO:0000256" key="4">
    <source>
        <dbReference type="ARBA" id="ARBA00022692"/>
    </source>
</evidence>
<dbReference type="InterPro" id="IPR013833">
    <property type="entry name" value="Cyt_c_oxidase_su3_a-hlx"/>
</dbReference>
<comment type="subcellular location">
    <subcellularLocation>
        <location evidence="1">Cell membrane</location>
        <topology evidence="1">Multi-pass membrane protein</topology>
    </subcellularLocation>
</comment>
<sequence length="341" mass="38829">MGATVTTANSDTKIWGGGNEPLGVNYGKAMMWMFILSDALTFSGFLAAYGFTRYKFVETWPIADEVFNHFPFLHGVNAPMYYVALMTFILIFSSVTMVLAVDAGHQMKKQKVAIYMFLTIIGGGIFLGSQAWEWKNFIKGEYGAVETNGGAILQFVNSKGERVKLESFAATLPEDRIELTRSQSFWFSDESSLPNYSVNEVMEGFKANPDILIRVENLYNENTAKEVAGVHPDLNKKKHKTILTREESLKKLADARFVVEGANLVRNEYGHKTFANFFFFITGFHGFHVFSGVVINVIIFFNVLLGTYEKRKNYEMVEKVGLYWHFVDLVWVFVFTFFYLV</sequence>
<evidence type="ECO:0000256" key="7">
    <source>
        <dbReference type="SAM" id="Phobius"/>
    </source>
</evidence>
<evidence type="ECO:0000256" key="2">
    <source>
        <dbReference type="ARBA" id="ARBA00010581"/>
    </source>
</evidence>